<keyword evidence="6" id="KW-0539">Nucleus</keyword>
<proteinExistence type="inferred from homology"/>
<evidence type="ECO:0000256" key="5">
    <source>
        <dbReference type="ARBA" id="ARBA00022839"/>
    </source>
</evidence>
<name>A0A8J2RQV7_9CRUS</name>
<comment type="similarity">
    <text evidence="2">Belongs to the REXO1/REXO3 family.</text>
</comment>
<dbReference type="InterPro" id="IPR036397">
    <property type="entry name" value="RNaseH_sf"/>
</dbReference>
<keyword evidence="4" id="KW-0378">Hydrolase</keyword>
<dbReference type="InterPro" id="IPR034922">
    <property type="entry name" value="REX1-like_exo"/>
</dbReference>
<dbReference type="InterPro" id="IPR013520">
    <property type="entry name" value="Ribonucl_H"/>
</dbReference>
<evidence type="ECO:0000313" key="9">
    <source>
        <dbReference type="Proteomes" id="UP000789390"/>
    </source>
</evidence>
<accession>A0A8J2RQV7</accession>
<dbReference type="GO" id="GO:0003676">
    <property type="term" value="F:nucleic acid binding"/>
    <property type="evidence" value="ECO:0007669"/>
    <property type="project" value="InterPro"/>
</dbReference>
<evidence type="ECO:0000313" key="8">
    <source>
        <dbReference type="EMBL" id="CAH0108946.1"/>
    </source>
</evidence>
<keyword evidence="9" id="KW-1185">Reference proteome</keyword>
<dbReference type="InterPro" id="IPR012337">
    <property type="entry name" value="RNaseH-like_sf"/>
</dbReference>
<evidence type="ECO:0000256" key="1">
    <source>
        <dbReference type="ARBA" id="ARBA00004123"/>
    </source>
</evidence>
<sequence length="670" mass="74596">MSGEVMSKKRAARIERRKSKIAAIFKVEGKSEEENKKEQEDEPSEKQLKLSDEEYKTLKAKLRGIKRLTQYTPVFRLVHIGLSASLNLPKASRIPVLATDVQTLFLYTIIGESRYERYKWCSLNKWNNLTQTLILIIEDVSVDDFENNTDAFSETSKIFQDGVEMSNPTSDGFSLDLALAYVPISHAMKSTVMAGYPSLQAACKDGYIYGVSDSPLKKDIDKLSSESHSEKISTINLDQSNLGLNEKATEAKSQTHGEKVSMNSLSNNAIEENATSDLMKVDVSTVNDHDDSITREDESRCSRLDLLLNATQLISELYPLPGNEECCNFVFTQSKYDPVTDQSPMFSIDCEWCICVDGSYGLARVAVVDENLKALYHTYVKPDVAIADYVTRYSGITEELLADVKKTPSDVQQDLRTLLPPDAILVGQSLQSDLKALKMFHPYIIDTSVIFNMTGSRSFKSKLKVLAASFCGRRIQDSSDGHDPTEDAIAAMELVLTKIKMGAEFGDIVLVRDSFSNSSEKVNSQENLIHMKLFTFIQSHNKSATLIITEPSAERSYRPGLLKLNSAVIKKKKEDEPLAKPVQILVANDLKEAVSVTSRSRFNNDFTLVHTSLGKINSDCKEKLRELDKAIAEIYDGVSLNGMMIVIFGGKSNPVQNGACLVRVNKSRVI</sequence>
<evidence type="ECO:0000256" key="4">
    <source>
        <dbReference type="ARBA" id="ARBA00022801"/>
    </source>
</evidence>
<evidence type="ECO:0000259" key="7">
    <source>
        <dbReference type="SMART" id="SM00479"/>
    </source>
</evidence>
<dbReference type="GO" id="GO:0005634">
    <property type="term" value="C:nucleus"/>
    <property type="evidence" value="ECO:0007669"/>
    <property type="project" value="UniProtKB-SubCell"/>
</dbReference>
<dbReference type="SUPFAM" id="SSF53098">
    <property type="entry name" value="Ribonuclease H-like"/>
    <property type="match status" value="1"/>
</dbReference>
<dbReference type="AlphaFoldDB" id="A0A8J2RQV7"/>
<dbReference type="Gene3D" id="3.30.420.10">
    <property type="entry name" value="Ribonuclease H-like superfamily/Ribonuclease H"/>
    <property type="match status" value="1"/>
</dbReference>
<dbReference type="Proteomes" id="UP000789390">
    <property type="component" value="Unassembled WGS sequence"/>
</dbReference>
<evidence type="ECO:0000256" key="3">
    <source>
        <dbReference type="ARBA" id="ARBA00022722"/>
    </source>
</evidence>
<dbReference type="Pfam" id="PF00929">
    <property type="entry name" value="RNase_T"/>
    <property type="match status" value="1"/>
</dbReference>
<protein>
    <recommendedName>
        <fullName evidence="7">Exonuclease domain-containing protein</fullName>
    </recommendedName>
</protein>
<dbReference type="PANTHER" id="PTHR12801">
    <property type="entry name" value="RNA EXONUCLEASE REXO1 / RECO3 FAMILY MEMBER-RELATED"/>
    <property type="match status" value="1"/>
</dbReference>
<feature type="domain" description="Exonuclease" evidence="7">
    <location>
        <begin position="344"/>
        <end position="504"/>
    </location>
</feature>
<reference evidence="8" key="1">
    <citation type="submission" date="2021-11" db="EMBL/GenBank/DDBJ databases">
        <authorList>
            <person name="Schell T."/>
        </authorList>
    </citation>
    <scope>NUCLEOTIDE SEQUENCE</scope>
    <source>
        <strain evidence="8">M5</strain>
    </source>
</reference>
<dbReference type="SMART" id="SM00479">
    <property type="entry name" value="EXOIII"/>
    <property type="match status" value="1"/>
</dbReference>
<keyword evidence="5" id="KW-0269">Exonuclease</keyword>
<dbReference type="PANTHER" id="PTHR12801:SF82">
    <property type="entry name" value="RNA EXONUCLEASE 5"/>
    <property type="match status" value="1"/>
</dbReference>
<comment type="subcellular location">
    <subcellularLocation>
        <location evidence="1">Nucleus</location>
    </subcellularLocation>
</comment>
<dbReference type="CDD" id="cd06145">
    <property type="entry name" value="REX1_like"/>
    <property type="match status" value="1"/>
</dbReference>
<organism evidence="8 9">
    <name type="scientific">Daphnia galeata</name>
    <dbReference type="NCBI Taxonomy" id="27404"/>
    <lineage>
        <taxon>Eukaryota</taxon>
        <taxon>Metazoa</taxon>
        <taxon>Ecdysozoa</taxon>
        <taxon>Arthropoda</taxon>
        <taxon>Crustacea</taxon>
        <taxon>Branchiopoda</taxon>
        <taxon>Diplostraca</taxon>
        <taxon>Cladocera</taxon>
        <taxon>Anomopoda</taxon>
        <taxon>Daphniidae</taxon>
        <taxon>Daphnia</taxon>
    </lineage>
</organism>
<dbReference type="OrthoDB" id="3996471at2759"/>
<comment type="caution">
    <text evidence="8">The sequence shown here is derived from an EMBL/GenBank/DDBJ whole genome shotgun (WGS) entry which is preliminary data.</text>
</comment>
<dbReference type="InterPro" id="IPR047021">
    <property type="entry name" value="REXO1/3/4-like"/>
</dbReference>
<evidence type="ECO:0000256" key="6">
    <source>
        <dbReference type="ARBA" id="ARBA00023242"/>
    </source>
</evidence>
<keyword evidence="3" id="KW-0540">Nuclease</keyword>
<evidence type="ECO:0000256" key="2">
    <source>
        <dbReference type="ARBA" id="ARBA00006357"/>
    </source>
</evidence>
<gene>
    <name evidence="8" type="ORF">DGAL_LOCUS12404</name>
</gene>
<dbReference type="FunFam" id="3.30.420.10:FF:000019">
    <property type="entry name" value="RNA exonuclease NEF-sp"/>
    <property type="match status" value="1"/>
</dbReference>
<dbReference type="GO" id="GO:0004527">
    <property type="term" value="F:exonuclease activity"/>
    <property type="evidence" value="ECO:0007669"/>
    <property type="project" value="UniProtKB-KW"/>
</dbReference>
<dbReference type="EMBL" id="CAKKLH010000289">
    <property type="protein sequence ID" value="CAH0108946.1"/>
    <property type="molecule type" value="Genomic_DNA"/>
</dbReference>